<organism evidence="1 2">
    <name type="scientific">Geodermatophilus obscurus</name>
    <dbReference type="NCBI Taxonomy" id="1861"/>
    <lineage>
        <taxon>Bacteria</taxon>
        <taxon>Bacillati</taxon>
        <taxon>Actinomycetota</taxon>
        <taxon>Actinomycetes</taxon>
        <taxon>Geodermatophilales</taxon>
        <taxon>Geodermatophilaceae</taxon>
        <taxon>Geodermatophilus</taxon>
    </lineage>
</organism>
<dbReference type="EMBL" id="FRDM01000071">
    <property type="protein sequence ID" value="SHN88962.1"/>
    <property type="molecule type" value="Genomic_DNA"/>
</dbReference>
<proteinExistence type="predicted"/>
<dbReference type="SUPFAM" id="SSF56399">
    <property type="entry name" value="ADP-ribosylation"/>
    <property type="match status" value="1"/>
</dbReference>
<evidence type="ECO:0000313" key="1">
    <source>
        <dbReference type="EMBL" id="SHN88962.1"/>
    </source>
</evidence>
<accession>A0A1M7V195</accession>
<name>A0A1M7V195_9ACTN</name>
<gene>
    <name evidence="1" type="ORF">SAMN05660350_04954</name>
</gene>
<dbReference type="Proteomes" id="UP000184428">
    <property type="component" value="Unassembled WGS sequence"/>
</dbReference>
<reference evidence="1 2" key="1">
    <citation type="submission" date="2016-12" db="EMBL/GenBank/DDBJ databases">
        <authorList>
            <person name="Song W.-J."/>
            <person name="Kurnit D.M."/>
        </authorList>
    </citation>
    <scope>NUCLEOTIDE SEQUENCE [LARGE SCALE GENOMIC DNA]</scope>
    <source>
        <strain evidence="1 2">DSM 43162</strain>
    </source>
</reference>
<evidence type="ECO:0000313" key="2">
    <source>
        <dbReference type="Proteomes" id="UP000184428"/>
    </source>
</evidence>
<dbReference type="RefSeq" id="WP_072921396.1">
    <property type="nucleotide sequence ID" value="NZ_FRDM01000071.1"/>
</dbReference>
<sequence>MGRSRVADPDGYVVDADRGSSAAVLTKRAQLIDAAAAAARADTRDGARELDAAVEALPGLTRARRDRERAMPRATTADVPHPAMRRRLPGADAVRGPLSSRQRKARSVIKRAAQDRLPTAQHTAVHQLISRSGRWRELNDALSDAAGDVQTLDEDQRRTIQRVDRAVQTFERANDRGHVVYSNVQMPAAVNRFNLAGFVRNNFWPGTVIHFDRFTAAAHTLHEVEPGPEGAERCAVFEVQTRRGAYLGASDGWDDTAHLLPRGMRLAVAGTHRATYRRPDGSLGSRQVIQLVDLDDTQPPS</sequence>
<dbReference type="AlphaFoldDB" id="A0A1M7V195"/>
<dbReference type="OrthoDB" id="5140836at2"/>
<protein>
    <submittedName>
        <fullName evidence="1">Uncharacterized protein</fullName>
    </submittedName>
</protein>